<evidence type="ECO:0000313" key="1">
    <source>
        <dbReference type="EMBL" id="CAD8130030.1"/>
    </source>
</evidence>
<dbReference type="EMBL" id="CAJJDN010000258">
    <property type="protein sequence ID" value="CAD8130030.1"/>
    <property type="molecule type" value="Genomic_DNA"/>
</dbReference>
<comment type="caution">
    <text evidence="1">The sequence shown here is derived from an EMBL/GenBank/DDBJ whole genome shotgun (WGS) entry which is preliminary data.</text>
</comment>
<organism evidence="1 2">
    <name type="scientific">Paramecium sonneborni</name>
    <dbReference type="NCBI Taxonomy" id="65129"/>
    <lineage>
        <taxon>Eukaryota</taxon>
        <taxon>Sar</taxon>
        <taxon>Alveolata</taxon>
        <taxon>Ciliophora</taxon>
        <taxon>Intramacronucleata</taxon>
        <taxon>Oligohymenophorea</taxon>
        <taxon>Peniculida</taxon>
        <taxon>Parameciidae</taxon>
        <taxon>Paramecium</taxon>
    </lineage>
</organism>
<reference evidence="1" key="1">
    <citation type="submission" date="2021-01" db="EMBL/GenBank/DDBJ databases">
        <authorList>
            <consortium name="Genoscope - CEA"/>
            <person name="William W."/>
        </authorList>
    </citation>
    <scope>NUCLEOTIDE SEQUENCE</scope>
</reference>
<keyword evidence="2" id="KW-1185">Reference proteome</keyword>
<evidence type="ECO:0000313" key="2">
    <source>
        <dbReference type="Proteomes" id="UP000692954"/>
    </source>
</evidence>
<name>A0A8S1RRU5_9CILI</name>
<dbReference type="AlphaFoldDB" id="A0A8S1RRU5"/>
<dbReference type="OrthoDB" id="293167at2759"/>
<dbReference type="Proteomes" id="UP000692954">
    <property type="component" value="Unassembled WGS sequence"/>
</dbReference>
<proteinExistence type="predicted"/>
<gene>
    <name evidence="1" type="ORF">PSON_ATCC_30995.1.T2580002</name>
</gene>
<sequence>MQKACLTCSLLSNNFLSCDSSLHLSLICAQCQCFQSYYFNSLNKQCEQCNITCLECSNNNECTLCR</sequence>
<protein>
    <submittedName>
        <fullName evidence="1">Uncharacterized protein</fullName>
    </submittedName>
</protein>
<accession>A0A8S1RRU5</accession>